<reference evidence="3" key="1">
    <citation type="journal article" date="2019" name="Int. J. Syst. Evol. Microbiol.">
        <title>The Global Catalogue of Microorganisms (GCM) 10K type strain sequencing project: providing services to taxonomists for standard genome sequencing and annotation.</title>
        <authorList>
            <consortium name="The Broad Institute Genomics Platform"/>
            <consortium name="The Broad Institute Genome Sequencing Center for Infectious Disease"/>
            <person name="Wu L."/>
            <person name="Ma J."/>
        </authorList>
    </citation>
    <scope>NUCLEOTIDE SEQUENCE [LARGE SCALE GENOMIC DNA]</scope>
    <source>
        <strain evidence="3">CCM 7640</strain>
    </source>
</reference>
<dbReference type="InterPro" id="IPR011990">
    <property type="entry name" value="TPR-like_helical_dom_sf"/>
</dbReference>
<organism evidence="2 3">
    <name type="scientific">Microbacterium murale</name>
    <dbReference type="NCBI Taxonomy" id="1081040"/>
    <lineage>
        <taxon>Bacteria</taxon>
        <taxon>Bacillati</taxon>
        <taxon>Actinomycetota</taxon>
        <taxon>Actinomycetes</taxon>
        <taxon>Micrococcales</taxon>
        <taxon>Microbacteriaceae</taxon>
        <taxon>Microbacterium</taxon>
    </lineage>
</organism>
<dbReference type="Gene3D" id="1.25.40.10">
    <property type="entry name" value="Tetratricopeptide repeat domain"/>
    <property type="match status" value="2"/>
</dbReference>
<name>A0ABQ1RFF1_9MICO</name>
<comment type="caution">
    <text evidence="2">The sequence shown here is derived from an EMBL/GenBank/DDBJ whole genome shotgun (WGS) entry which is preliminary data.</text>
</comment>
<gene>
    <name evidence="2" type="ORF">GCM10007269_09810</name>
</gene>
<evidence type="ECO:0000313" key="3">
    <source>
        <dbReference type="Proteomes" id="UP000629365"/>
    </source>
</evidence>
<sequence>MGTTARELYERGRDASNAQRYAEARRLLERAASRATDAGADLQSRIAGTMAYVLAQTGEPVRAEALCREALDRDGVSVETQAIIAGQLGVLFTRAGRLDDADEMLTRAITGLSGTARANCLLNRSLVHMHRRAFAASTADLEQAVTIYEAEGDVAAAAEARHNLGYTALLRGDLVEALELMARSRPVIAASSPEGAAMSDLDRAEVLRDAGLVDEAERLLDSVATTFGAARMRQSQAEAEYHLARSLVRHDPERAQGVARSAARRFRALGAESWAARSDAIRLDARLAHAVANDRLGIGGRDAALPTAAEFAATVDALNTCGFPAEATAVRFSAALAADQRGDGDPAERLPRLPRDSPTPLRLRAAEVRAARAQAHGRAAQARRHAAHGLDLLSDWQRSFGALDLQVSLAMHGTGLIFRGLAAAGDSRDPAILFDWSERARHLSQQVAPVRPPRDSHLADDLATLRMLRTDLSGTEWTTDPQVRTLRDRVRDRQWTATGAGDLRPRVTLDELRASLDPDTAVLSYVFTGASLLCLVTTADASRIVDLDWPDVKRASDGLRADLDVSASIRSGPMAEVVARALDDRMLRLDDALLAPVRAAIGARRLVLTVPGLLAGIPWAMLPTNHARPFTLATSASRWMQERPAAAPMRFVGFAGGPRVPRAVEEVRAAASAWSDPAVLTGENARVDAVTDLAGRVDLLHIAAHGHHAVDNPLFAGFELVDGTLFGYDVDLIPHAPETVVLSACELGHSSVRWGEEALGMTRVWLHAGTRSVIAAPAVVSDDIASTLLAAVHVGLSRGDSPAVALAAASEATGHRTPFQCHGSGF</sequence>
<dbReference type="SUPFAM" id="SSF48452">
    <property type="entry name" value="TPR-like"/>
    <property type="match status" value="1"/>
</dbReference>
<dbReference type="Pfam" id="PF12770">
    <property type="entry name" value="CHAT"/>
    <property type="match status" value="1"/>
</dbReference>
<keyword evidence="3" id="KW-1185">Reference proteome</keyword>
<evidence type="ECO:0000313" key="2">
    <source>
        <dbReference type="EMBL" id="GGD68756.1"/>
    </source>
</evidence>
<evidence type="ECO:0000259" key="1">
    <source>
        <dbReference type="Pfam" id="PF12770"/>
    </source>
</evidence>
<protein>
    <submittedName>
        <fullName evidence="2">CHAT domain-containing protein</fullName>
    </submittedName>
</protein>
<feature type="domain" description="CHAT" evidence="1">
    <location>
        <begin position="588"/>
        <end position="811"/>
    </location>
</feature>
<dbReference type="EMBL" id="BMCM01000001">
    <property type="protein sequence ID" value="GGD68756.1"/>
    <property type="molecule type" value="Genomic_DNA"/>
</dbReference>
<dbReference type="Proteomes" id="UP000629365">
    <property type="component" value="Unassembled WGS sequence"/>
</dbReference>
<dbReference type="InterPro" id="IPR024983">
    <property type="entry name" value="CHAT_dom"/>
</dbReference>
<accession>A0ABQ1RFF1</accession>
<proteinExistence type="predicted"/>
<dbReference type="RefSeq" id="WP_188435414.1">
    <property type="nucleotide sequence ID" value="NZ_BMCM01000001.1"/>
</dbReference>